<dbReference type="OrthoDB" id="547695at2759"/>
<dbReference type="SMART" id="SM00202">
    <property type="entry name" value="SR"/>
    <property type="match status" value="1"/>
</dbReference>
<evidence type="ECO:0000256" key="1">
    <source>
        <dbReference type="ARBA" id="ARBA00004167"/>
    </source>
</evidence>
<evidence type="ECO:0000256" key="6">
    <source>
        <dbReference type="ARBA" id="ARBA00023136"/>
    </source>
</evidence>
<keyword evidence="2" id="KW-0812">Transmembrane</keyword>
<comment type="subcellular location">
    <subcellularLocation>
        <location evidence="1">Membrane</location>
        <topology evidence="1">Single-pass membrane protein</topology>
    </subcellularLocation>
</comment>
<protein>
    <recommendedName>
        <fullName evidence="9">SRCR domain-containing protein</fullName>
    </recommendedName>
</protein>
<proteinExistence type="predicted"/>
<dbReference type="Pfam" id="PF00530">
    <property type="entry name" value="SRCR"/>
    <property type="match status" value="1"/>
</dbReference>
<evidence type="ECO:0000259" key="9">
    <source>
        <dbReference type="PROSITE" id="PS50287"/>
    </source>
</evidence>
<dbReference type="InterPro" id="IPR001190">
    <property type="entry name" value="SRCR"/>
</dbReference>
<feature type="domain" description="SRCR" evidence="9">
    <location>
        <begin position="20"/>
        <end position="57"/>
    </location>
</feature>
<dbReference type="AlphaFoldDB" id="E1ZC85"/>
<name>E1ZC85_CHLVA</name>
<dbReference type="InterPro" id="IPR036772">
    <property type="entry name" value="SRCR-like_dom_sf"/>
</dbReference>
<keyword evidence="5" id="KW-1133">Transmembrane helix</keyword>
<dbReference type="STRING" id="554065.E1ZC85"/>
<sequence length="180" mass="18983">MAGGKVAPYEPEPPTIKGYPRLVTNVKCKGTEAFLTNCTHEQYTPCKSGKAASIICTAPKVTQVRLAGSSSINPKEGRLEVKVGTRWGQVCDLGFDEAEAGVACRQLGFSGGKPWYGVFTSDLSTNNYALSSVSCSGEEASLAGCEVTFGNDCSPPSGYGDSSEYHYFAPVGVKCTGTRK</sequence>
<dbReference type="GeneID" id="17356274"/>
<keyword evidence="7" id="KW-1015">Disulfide bond</keyword>
<dbReference type="PRINTS" id="PR00258">
    <property type="entry name" value="SPERACTRCPTR"/>
</dbReference>
<dbReference type="SUPFAM" id="SSF56487">
    <property type="entry name" value="SRCR-like"/>
    <property type="match status" value="2"/>
</dbReference>
<keyword evidence="3" id="KW-0732">Signal</keyword>
<dbReference type="RefSeq" id="XP_005848669.1">
    <property type="nucleotide sequence ID" value="XM_005848607.1"/>
</dbReference>
<dbReference type="PANTHER" id="PTHR19331">
    <property type="entry name" value="SCAVENGER RECEPTOR DOMAIN-CONTAINING"/>
    <property type="match status" value="1"/>
</dbReference>
<evidence type="ECO:0000256" key="2">
    <source>
        <dbReference type="ARBA" id="ARBA00022692"/>
    </source>
</evidence>
<dbReference type="GO" id="GO:0016020">
    <property type="term" value="C:membrane"/>
    <property type="evidence" value="ECO:0007669"/>
    <property type="project" value="UniProtKB-SubCell"/>
</dbReference>
<dbReference type="PANTHER" id="PTHR19331:SF465">
    <property type="entry name" value="EGG PEPTIDE SPERACT RECEPTOR"/>
    <property type="match status" value="1"/>
</dbReference>
<dbReference type="Proteomes" id="UP000008141">
    <property type="component" value="Unassembled WGS sequence"/>
</dbReference>
<evidence type="ECO:0000313" key="11">
    <source>
        <dbReference type="Proteomes" id="UP000008141"/>
    </source>
</evidence>
<evidence type="ECO:0000256" key="7">
    <source>
        <dbReference type="ARBA" id="ARBA00023157"/>
    </source>
</evidence>
<dbReference type="KEGG" id="cvr:CHLNCDRAFT_144238"/>
<keyword evidence="11" id="KW-1185">Reference proteome</keyword>
<evidence type="ECO:0000256" key="4">
    <source>
        <dbReference type="ARBA" id="ARBA00022737"/>
    </source>
</evidence>
<dbReference type="EMBL" id="GL433841">
    <property type="protein sequence ID" value="EFN56567.1"/>
    <property type="molecule type" value="Genomic_DNA"/>
</dbReference>
<accession>E1ZC85</accession>
<keyword evidence="8" id="KW-0325">Glycoprotein</keyword>
<dbReference type="PROSITE" id="PS50287">
    <property type="entry name" value="SRCR_2"/>
    <property type="match status" value="2"/>
</dbReference>
<dbReference type="Gene3D" id="3.10.250.10">
    <property type="entry name" value="SRCR-like domain"/>
    <property type="match status" value="2"/>
</dbReference>
<feature type="domain" description="SRCR" evidence="9">
    <location>
        <begin position="64"/>
        <end position="176"/>
    </location>
</feature>
<dbReference type="InParanoid" id="E1ZC85"/>
<dbReference type="FunFam" id="3.10.250.10:FF:000016">
    <property type="entry name" value="Scavenger receptor cysteine-rich protein type 12"/>
    <property type="match status" value="1"/>
</dbReference>
<evidence type="ECO:0000313" key="10">
    <source>
        <dbReference type="EMBL" id="EFN56567.1"/>
    </source>
</evidence>
<gene>
    <name evidence="10" type="ORF">CHLNCDRAFT_144238</name>
</gene>
<evidence type="ECO:0000256" key="3">
    <source>
        <dbReference type="ARBA" id="ARBA00022729"/>
    </source>
</evidence>
<evidence type="ECO:0000256" key="8">
    <source>
        <dbReference type="ARBA" id="ARBA00023180"/>
    </source>
</evidence>
<keyword evidence="4" id="KW-0677">Repeat</keyword>
<organism evidence="11">
    <name type="scientific">Chlorella variabilis</name>
    <name type="common">Green alga</name>
    <dbReference type="NCBI Taxonomy" id="554065"/>
    <lineage>
        <taxon>Eukaryota</taxon>
        <taxon>Viridiplantae</taxon>
        <taxon>Chlorophyta</taxon>
        <taxon>core chlorophytes</taxon>
        <taxon>Trebouxiophyceae</taxon>
        <taxon>Chlorellales</taxon>
        <taxon>Chlorellaceae</taxon>
        <taxon>Chlorella clade</taxon>
        <taxon>Chlorella</taxon>
    </lineage>
</organism>
<evidence type="ECO:0000256" key="5">
    <source>
        <dbReference type="ARBA" id="ARBA00022989"/>
    </source>
</evidence>
<keyword evidence="6" id="KW-0472">Membrane</keyword>
<reference evidence="10 11" key="1">
    <citation type="journal article" date="2010" name="Plant Cell">
        <title>The Chlorella variabilis NC64A genome reveals adaptation to photosymbiosis, coevolution with viruses, and cryptic sex.</title>
        <authorList>
            <person name="Blanc G."/>
            <person name="Duncan G."/>
            <person name="Agarkova I."/>
            <person name="Borodovsky M."/>
            <person name="Gurnon J."/>
            <person name="Kuo A."/>
            <person name="Lindquist E."/>
            <person name="Lucas S."/>
            <person name="Pangilinan J."/>
            <person name="Polle J."/>
            <person name="Salamov A."/>
            <person name="Terry A."/>
            <person name="Yamada T."/>
            <person name="Dunigan D.D."/>
            <person name="Grigoriev I.V."/>
            <person name="Claverie J.M."/>
            <person name="Van Etten J.L."/>
        </authorList>
    </citation>
    <scope>NUCLEOTIDE SEQUENCE [LARGE SCALE GENOMIC DNA]</scope>
    <source>
        <strain evidence="10 11">NC64A</strain>
    </source>
</reference>